<reference evidence="16" key="3">
    <citation type="submission" date="2011-05" db="EMBL/GenBank/DDBJ databases">
        <title>Complete sequence of Methylomonas methanica MC09.</title>
        <authorList>
            <consortium name="US DOE Joint Genome Institute"/>
            <person name="Lucas S."/>
            <person name="Han J."/>
            <person name="Lapidus A."/>
            <person name="Cheng J.-F."/>
            <person name="Goodwin L."/>
            <person name="Pitluck S."/>
            <person name="Peters L."/>
            <person name="Mikhailova N."/>
            <person name="Teshima H."/>
            <person name="Han C."/>
            <person name="Tapia R."/>
            <person name="Land M."/>
            <person name="Hauser L."/>
            <person name="Kyrpides N."/>
            <person name="Ivanova N."/>
            <person name="Pagani I."/>
            <person name="Stein L."/>
            <person name="Woyke T."/>
        </authorList>
    </citation>
    <scope>NUCLEOTIDE SEQUENCE [LARGE SCALE GENOMIC DNA]</scope>
    <source>
        <strain evidence="16">MC09</strain>
    </source>
</reference>
<proteinExistence type="inferred from homology"/>
<keyword evidence="16" id="KW-1185">Reference proteome</keyword>
<dbReference type="GO" id="GO:0009055">
    <property type="term" value="F:electron transfer activity"/>
    <property type="evidence" value="ECO:0007669"/>
    <property type="project" value="InterPro"/>
</dbReference>
<dbReference type="GO" id="GO:0005886">
    <property type="term" value="C:plasma membrane"/>
    <property type="evidence" value="ECO:0007669"/>
    <property type="project" value="UniProtKB-SubCell"/>
</dbReference>
<protein>
    <submittedName>
        <fullName evidence="15">Cytochrome b561, putative</fullName>
    </submittedName>
</protein>
<name>G0A2U0_METMM</name>
<evidence type="ECO:0000256" key="11">
    <source>
        <dbReference type="ARBA" id="ARBA00023136"/>
    </source>
</evidence>
<evidence type="ECO:0000256" key="9">
    <source>
        <dbReference type="ARBA" id="ARBA00022989"/>
    </source>
</evidence>
<dbReference type="EMBL" id="CP002738">
    <property type="protein sequence ID" value="AEG01443.1"/>
    <property type="molecule type" value="Genomic_DNA"/>
</dbReference>
<keyword evidence="5" id="KW-0349">Heme</keyword>
<feature type="transmembrane region" description="Helical" evidence="13">
    <location>
        <begin position="43"/>
        <end position="63"/>
    </location>
</feature>
<keyword evidence="10" id="KW-0408">Iron</keyword>
<keyword evidence="9 13" id="KW-1133">Transmembrane helix</keyword>
<evidence type="ECO:0000256" key="6">
    <source>
        <dbReference type="ARBA" id="ARBA00022692"/>
    </source>
</evidence>
<evidence type="ECO:0000256" key="13">
    <source>
        <dbReference type="SAM" id="Phobius"/>
    </source>
</evidence>
<feature type="transmembrane region" description="Helical" evidence="13">
    <location>
        <begin position="148"/>
        <end position="169"/>
    </location>
</feature>
<dbReference type="Pfam" id="PF01292">
    <property type="entry name" value="Ni_hydr_CYTB"/>
    <property type="match status" value="1"/>
</dbReference>
<dbReference type="InterPro" id="IPR052168">
    <property type="entry name" value="Cytochrome_b561_oxidase"/>
</dbReference>
<accession>G0A2U0</accession>
<reference evidence="15 16" key="1">
    <citation type="journal article" date="2011" name="J. Bacteriol.">
        <title>Complete Genome Sequence of the Aerobic Marine Methanotroph Methylomonas methanica MC09.</title>
        <authorList>
            <person name="Boden R."/>
            <person name="Cunliffe M."/>
            <person name="Scanlan J."/>
            <person name="Moussard H."/>
            <person name="Kits K.D."/>
            <person name="Klotz M.G."/>
            <person name="Jetten M.S."/>
            <person name="Vuilleumier S."/>
            <person name="Han J."/>
            <person name="Peters L."/>
            <person name="Mikhailova N."/>
            <person name="Teshima H."/>
            <person name="Tapia R."/>
            <person name="Kyrpides N."/>
            <person name="Ivanova N."/>
            <person name="Pagani I."/>
            <person name="Cheng J.F."/>
            <person name="Goodwin L."/>
            <person name="Han C."/>
            <person name="Hauser L."/>
            <person name="Land M.L."/>
            <person name="Lapidus A."/>
            <person name="Lucas S."/>
            <person name="Pitluck S."/>
            <person name="Woyke T."/>
            <person name="Stein L."/>
            <person name="Murrell J.C."/>
        </authorList>
    </citation>
    <scope>NUCLEOTIDE SEQUENCE [LARGE SCALE GENOMIC DNA]</scope>
    <source>
        <strain evidence="15 16">MC09</strain>
    </source>
</reference>
<evidence type="ECO:0000259" key="14">
    <source>
        <dbReference type="Pfam" id="PF01292"/>
    </source>
</evidence>
<dbReference type="STRING" id="857087.Metme_3065"/>
<evidence type="ECO:0000313" key="16">
    <source>
        <dbReference type="Proteomes" id="UP000008888"/>
    </source>
</evidence>
<feature type="transmembrane region" description="Helical" evidence="13">
    <location>
        <begin position="84"/>
        <end position="106"/>
    </location>
</feature>
<keyword evidence="7" id="KW-0479">Metal-binding</keyword>
<evidence type="ECO:0000256" key="8">
    <source>
        <dbReference type="ARBA" id="ARBA00022982"/>
    </source>
</evidence>
<dbReference type="OrthoDB" id="8589936at2"/>
<evidence type="ECO:0000256" key="3">
    <source>
        <dbReference type="ARBA" id="ARBA00022448"/>
    </source>
</evidence>
<evidence type="ECO:0000256" key="7">
    <source>
        <dbReference type="ARBA" id="ARBA00022723"/>
    </source>
</evidence>
<sequence>MDTKNSLSWLTLFLHWIIAFTIIGLIGLGLVMTNFEQYHYYDIHKSIGIILIGFILLRVLWRIKQGWPVPVSKYDKREMLMAKIVHWVLIVSTVLMPITGMLFSGASGHGFGIFGLEILHENTDPADPENVIPLNRFLGGFGEVSHEYLGYLLILAIVLHIAGALKHHLIYKDPTLLRMLGKKL</sequence>
<evidence type="ECO:0000256" key="12">
    <source>
        <dbReference type="ARBA" id="ARBA00037975"/>
    </source>
</evidence>
<dbReference type="HOGENOM" id="CLU_095321_4_1_6"/>
<evidence type="ECO:0000256" key="1">
    <source>
        <dbReference type="ARBA" id="ARBA00001970"/>
    </source>
</evidence>
<organism evidence="15 16">
    <name type="scientific">Methylomonas methanica (strain DSM 25384 / MC09)</name>
    <dbReference type="NCBI Taxonomy" id="857087"/>
    <lineage>
        <taxon>Bacteria</taxon>
        <taxon>Pseudomonadati</taxon>
        <taxon>Pseudomonadota</taxon>
        <taxon>Gammaproteobacteria</taxon>
        <taxon>Methylococcales</taxon>
        <taxon>Methylococcaceae</taxon>
        <taxon>Methylomonas</taxon>
    </lineage>
</organism>
<keyword evidence="3" id="KW-0813">Transport</keyword>
<dbReference type="InterPro" id="IPR016174">
    <property type="entry name" value="Di-haem_cyt_TM"/>
</dbReference>
<dbReference type="KEGG" id="mmt:Metme_3065"/>
<gene>
    <name evidence="15" type="ordered locus">Metme_3065</name>
</gene>
<keyword evidence="6 13" id="KW-0812">Transmembrane</keyword>
<dbReference type="RefSeq" id="WP_013819670.1">
    <property type="nucleotide sequence ID" value="NC_015572.1"/>
</dbReference>
<keyword evidence="4" id="KW-1003">Cell membrane</keyword>
<comment type="similarity">
    <text evidence="12">Belongs to the cytochrome b561 family.</text>
</comment>
<dbReference type="GO" id="GO:0046872">
    <property type="term" value="F:metal ion binding"/>
    <property type="evidence" value="ECO:0007669"/>
    <property type="project" value="UniProtKB-KW"/>
</dbReference>
<evidence type="ECO:0000256" key="10">
    <source>
        <dbReference type="ARBA" id="ARBA00023004"/>
    </source>
</evidence>
<evidence type="ECO:0000256" key="4">
    <source>
        <dbReference type="ARBA" id="ARBA00022475"/>
    </source>
</evidence>
<comment type="subcellular location">
    <subcellularLocation>
        <location evidence="2">Cell membrane</location>
        <topology evidence="2">Multi-pass membrane protein</topology>
    </subcellularLocation>
</comment>
<feature type="transmembrane region" description="Helical" evidence="13">
    <location>
        <begin position="12"/>
        <end position="31"/>
    </location>
</feature>
<keyword evidence="8" id="KW-0249">Electron transport</keyword>
<dbReference type="AlphaFoldDB" id="G0A2U0"/>
<dbReference type="GO" id="GO:0020037">
    <property type="term" value="F:heme binding"/>
    <property type="evidence" value="ECO:0007669"/>
    <property type="project" value="TreeGrafter"/>
</dbReference>
<dbReference type="PANTHER" id="PTHR30529">
    <property type="entry name" value="CYTOCHROME B561"/>
    <property type="match status" value="1"/>
</dbReference>
<reference key="2">
    <citation type="submission" date="2011-05" db="EMBL/GenBank/DDBJ databases">
        <title>Complete genome sequence of the aerobic marine methanotroph Methylomonas methanica MC09.</title>
        <authorList>
            <person name="Boden R."/>
            <person name="Cunliffe M."/>
            <person name="Scanlan J."/>
            <person name="Moussard H."/>
            <person name="Kits K.D."/>
            <person name="Klotz M."/>
            <person name="Jetten M."/>
            <person name="Vuilleumier S."/>
            <person name="Han J."/>
            <person name="Peters L."/>
            <person name="Mikhailova N."/>
            <person name="Teshima H."/>
            <person name="Tapia R."/>
            <person name="Kyrpides N."/>
            <person name="Ivanova N."/>
            <person name="Pagani I."/>
            <person name="Cheng J.-F."/>
            <person name="Goodwin L."/>
            <person name="Han C."/>
            <person name="Hauser L."/>
            <person name="Land M."/>
            <person name="Lapidus A."/>
            <person name="Lucas S."/>
            <person name="Pitluck S."/>
            <person name="Woyke T."/>
            <person name="Stein L.Y."/>
            <person name="Murrell C."/>
        </authorList>
    </citation>
    <scope>NUCLEOTIDE SEQUENCE</scope>
    <source>
        <strain>MC09</strain>
    </source>
</reference>
<evidence type="ECO:0000313" key="15">
    <source>
        <dbReference type="EMBL" id="AEG01443.1"/>
    </source>
</evidence>
<dbReference type="SUPFAM" id="SSF81342">
    <property type="entry name" value="Transmembrane di-heme cytochromes"/>
    <property type="match status" value="1"/>
</dbReference>
<dbReference type="GO" id="GO:0022904">
    <property type="term" value="P:respiratory electron transport chain"/>
    <property type="evidence" value="ECO:0007669"/>
    <property type="project" value="InterPro"/>
</dbReference>
<keyword evidence="11 13" id="KW-0472">Membrane</keyword>
<dbReference type="Proteomes" id="UP000008888">
    <property type="component" value="Chromosome"/>
</dbReference>
<dbReference type="eggNOG" id="COG3038">
    <property type="taxonomic scope" value="Bacteria"/>
</dbReference>
<dbReference type="InterPro" id="IPR011577">
    <property type="entry name" value="Cyt_b561_bac/Ni-Hgenase"/>
</dbReference>
<comment type="cofactor">
    <cofactor evidence="1">
        <name>heme b</name>
        <dbReference type="ChEBI" id="CHEBI:60344"/>
    </cofactor>
</comment>
<dbReference type="PANTHER" id="PTHR30529:SF1">
    <property type="entry name" value="CYTOCHROME B561 HOMOLOG 2"/>
    <property type="match status" value="1"/>
</dbReference>
<evidence type="ECO:0000256" key="2">
    <source>
        <dbReference type="ARBA" id="ARBA00004651"/>
    </source>
</evidence>
<dbReference type="Gene3D" id="1.20.950.20">
    <property type="entry name" value="Transmembrane di-heme cytochromes, Chain C"/>
    <property type="match status" value="1"/>
</dbReference>
<evidence type="ECO:0000256" key="5">
    <source>
        <dbReference type="ARBA" id="ARBA00022617"/>
    </source>
</evidence>
<feature type="domain" description="Cytochrome b561 bacterial/Ni-hydrogenase" evidence="14">
    <location>
        <begin position="8"/>
        <end position="181"/>
    </location>
</feature>